<dbReference type="SUPFAM" id="SSF51905">
    <property type="entry name" value="FAD/NAD(P)-binding domain"/>
    <property type="match status" value="1"/>
</dbReference>
<keyword evidence="4" id="KW-0560">Oxidoreductase</keyword>
<dbReference type="AlphaFoldDB" id="A0A916XX62"/>
<accession>A0A916XX62</accession>
<evidence type="ECO:0000256" key="3">
    <source>
        <dbReference type="ARBA" id="ARBA00022827"/>
    </source>
</evidence>
<keyword evidence="8" id="KW-1185">Reference proteome</keyword>
<reference evidence="7" key="1">
    <citation type="journal article" date="2014" name="Int. J. Syst. Evol. Microbiol.">
        <title>Complete genome sequence of Corynebacterium casei LMG S-19264T (=DSM 44701T), isolated from a smear-ripened cheese.</title>
        <authorList>
            <consortium name="US DOE Joint Genome Institute (JGI-PGF)"/>
            <person name="Walter F."/>
            <person name="Albersmeier A."/>
            <person name="Kalinowski J."/>
            <person name="Ruckert C."/>
        </authorList>
    </citation>
    <scope>NUCLEOTIDE SEQUENCE</scope>
    <source>
        <strain evidence="7">CGMCC 1.15493</strain>
    </source>
</reference>
<dbReference type="EMBL" id="BMJJ01000004">
    <property type="protein sequence ID" value="GGD18794.1"/>
    <property type="molecule type" value="Genomic_DNA"/>
</dbReference>
<dbReference type="RefSeq" id="WP_188850647.1">
    <property type="nucleotide sequence ID" value="NZ_BMJJ01000004.1"/>
</dbReference>
<keyword evidence="3" id="KW-0274">FAD</keyword>
<keyword evidence="2" id="KW-0285">Flavoprotein</keyword>
<dbReference type="Gene3D" id="3.50.50.60">
    <property type="entry name" value="FAD/NAD(P)-binding domain"/>
    <property type="match status" value="1"/>
</dbReference>
<evidence type="ECO:0000313" key="8">
    <source>
        <dbReference type="Proteomes" id="UP000613160"/>
    </source>
</evidence>
<dbReference type="Proteomes" id="UP000613160">
    <property type="component" value="Unassembled WGS sequence"/>
</dbReference>
<dbReference type="Pfam" id="PF01494">
    <property type="entry name" value="FAD_binding_3"/>
    <property type="match status" value="1"/>
</dbReference>
<dbReference type="GO" id="GO:0004497">
    <property type="term" value="F:monooxygenase activity"/>
    <property type="evidence" value="ECO:0007669"/>
    <property type="project" value="UniProtKB-KW"/>
</dbReference>
<proteinExistence type="predicted"/>
<protein>
    <submittedName>
        <fullName evidence="7">Salicylate hydroxylase</fullName>
    </submittedName>
</protein>
<dbReference type="GO" id="GO:0071949">
    <property type="term" value="F:FAD binding"/>
    <property type="evidence" value="ECO:0007669"/>
    <property type="project" value="InterPro"/>
</dbReference>
<comment type="cofactor">
    <cofactor evidence="1">
        <name>FAD</name>
        <dbReference type="ChEBI" id="CHEBI:57692"/>
    </cofactor>
</comment>
<reference evidence="7" key="2">
    <citation type="submission" date="2020-09" db="EMBL/GenBank/DDBJ databases">
        <authorList>
            <person name="Sun Q."/>
            <person name="Zhou Y."/>
        </authorList>
    </citation>
    <scope>NUCLEOTIDE SEQUENCE</scope>
    <source>
        <strain evidence="7">CGMCC 1.15493</strain>
    </source>
</reference>
<evidence type="ECO:0000256" key="2">
    <source>
        <dbReference type="ARBA" id="ARBA00022630"/>
    </source>
</evidence>
<organism evidence="7 8">
    <name type="scientific">Aureimonas glaciei</name>
    <dbReference type="NCBI Taxonomy" id="1776957"/>
    <lineage>
        <taxon>Bacteria</taxon>
        <taxon>Pseudomonadati</taxon>
        <taxon>Pseudomonadota</taxon>
        <taxon>Alphaproteobacteria</taxon>
        <taxon>Hyphomicrobiales</taxon>
        <taxon>Aurantimonadaceae</taxon>
        <taxon>Aureimonas</taxon>
    </lineage>
</organism>
<evidence type="ECO:0000256" key="4">
    <source>
        <dbReference type="ARBA" id="ARBA00023002"/>
    </source>
</evidence>
<dbReference type="SUPFAM" id="SSF54373">
    <property type="entry name" value="FAD-linked reductases, C-terminal domain"/>
    <property type="match status" value="1"/>
</dbReference>
<comment type="caution">
    <text evidence="7">The sequence shown here is derived from an EMBL/GenBank/DDBJ whole genome shotgun (WGS) entry which is preliminary data.</text>
</comment>
<evidence type="ECO:0000256" key="5">
    <source>
        <dbReference type="ARBA" id="ARBA00023033"/>
    </source>
</evidence>
<evidence type="ECO:0000259" key="6">
    <source>
        <dbReference type="Pfam" id="PF01494"/>
    </source>
</evidence>
<dbReference type="InterPro" id="IPR036188">
    <property type="entry name" value="FAD/NAD-bd_sf"/>
</dbReference>
<dbReference type="InterPro" id="IPR002938">
    <property type="entry name" value="FAD-bd"/>
</dbReference>
<sequence>MPPSTSILVVGAGIAGLTAALSFAQAGFAVDIVERSERLEAVGAGLQLSPNALRVLARLGLDRERLNGVAATTVTLRSGRSGRTIAEIPVVSADGTAYLSLYRADLQSALLAAVAADPLITLTLGERCTALAQSADGTTLSFTRTDGSVAERTATIVIAADGVHSALCAALGLPAAVPSGDVAWRMTIDAAAQASSPGIQAWLGPRRHAVAYPVQAGRTTNLVLIGPDSDAAAGMAESATKTALMQRFRRWDPRLRGLIEAAGPATPWPLSTVDPDRSAPGMDGVIVIGDAAHAMLPYAAQGAAMAIEDGWTAAWAVTRASTPQEAARHYADVRTARLKRVRQRVAFHRRVYHLPALPAAARDLTLRLRSAESVARDLGWLYDWTPPER</sequence>
<dbReference type="PRINTS" id="PR00420">
    <property type="entry name" value="RNGMNOXGNASE"/>
</dbReference>
<gene>
    <name evidence="7" type="ORF">GCM10011335_22110</name>
</gene>
<dbReference type="InterPro" id="IPR050493">
    <property type="entry name" value="FAD-dep_Monooxygenase_BioMet"/>
</dbReference>
<feature type="domain" description="FAD-binding" evidence="6">
    <location>
        <begin position="5"/>
        <end position="342"/>
    </location>
</feature>
<name>A0A916XX62_9HYPH</name>
<evidence type="ECO:0000256" key="1">
    <source>
        <dbReference type="ARBA" id="ARBA00001974"/>
    </source>
</evidence>
<keyword evidence="5" id="KW-0503">Monooxygenase</keyword>
<dbReference type="PANTHER" id="PTHR13789:SF318">
    <property type="entry name" value="GERANYLGERANYL DIPHOSPHATE REDUCTASE"/>
    <property type="match status" value="1"/>
</dbReference>
<evidence type="ECO:0000313" key="7">
    <source>
        <dbReference type="EMBL" id="GGD18794.1"/>
    </source>
</evidence>
<dbReference type="PANTHER" id="PTHR13789">
    <property type="entry name" value="MONOOXYGENASE"/>
    <property type="match status" value="1"/>
</dbReference>